<dbReference type="InterPro" id="IPR000424">
    <property type="entry name" value="Primosome_PriB/ssb"/>
</dbReference>
<evidence type="ECO:0000256" key="4">
    <source>
        <dbReference type="SAM" id="MobiDB-lite"/>
    </source>
</evidence>
<dbReference type="InterPro" id="IPR012340">
    <property type="entry name" value="NA-bd_OB-fold"/>
</dbReference>
<keyword evidence="6" id="KW-1185">Reference proteome</keyword>
<organism evidence="5 6">
    <name type="scientific">Mucilaginibacter segetis</name>
    <dbReference type="NCBI Taxonomy" id="2793071"/>
    <lineage>
        <taxon>Bacteria</taxon>
        <taxon>Pseudomonadati</taxon>
        <taxon>Bacteroidota</taxon>
        <taxon>Sphingobacteriia</taxon>
        <taxon>Sphingobacteriales</taxon>
        <taxon>Sphingobacteriaceae</taxon>
        <taxon>Mucilaginibacter</taxon>
    </lineage>
</organism>
<dbReference type="EMBL" id="JAEHFW010000001">
    <property type="protein sequence ID" value="MBK0379365.1"/>
    <property type="molecule type" value="Genomic_DNA"/>
</dbReference>
<dbReference type="PROSITE" id="PS50935">
    <property type="entry name" value="SSB"/>
    <property type="match status" value="1"/>
</dbReference>
<evidence type="ECO:0000256" key="2">
    <source>
        <dbReference type="PIRNR" id="PIRNR002070"/>
    </source>
</evidence>
<dbReference type="GO" id="GO:0006260">
    <property type="term" value="P:DNA replication"/>
    <property type="evidence" value="ECO:0007669"/>
    <property type="project" value="InterPro"/>
</dbReference>
<dbReference type="SUPFAM" id="SSF50249">
    <property type="entry name" value="Nucleic acid-binding proteins"/>
    <property type="match status" value="1"/>
</dbReference>
<comment type="caution">
    <text evidence="5">The sequence shown here is derived from an EMBL/GenBank/DDBJ whole genome shotgun (WGS) entry which is preliminary data.</text>
</comment>
<evidence type="ECO:0000313" key="5">
    <source>
        <dbReference type="EMBL" id="MBK0379365.1"/>
    </source>
</evidence>
<dbReference type="CDD" id="cd04496">
    <property type="entry name" value="SSB_OBF"/>
    <property type="match status" value="1"/>
</dbReference>
<evidence type="ECO:0000256" key="1">
    <source>
        <dbReference type="ARBA" id="ARBA00023125"/>
    </source>
</evidence>
<proteinExistence type="predicted"/>
<dbReference type="Pfam" id="PF00436">
    <property type="entry name" value="SSB"/>
    <property type="match status" value="1"/>
</dbReference>
<dbReference type="RefSeq" id="WP_200065798.1">
    <property type="nucleotide sequence ID" value="NZ_JAEHFW010000001.1"/>
</dbReference>
<dbReference type="PIRSF" id="PIRSF002070">
    <property type="entry name" value="SSB"/>
    <property type="match status" value="1"/>
</dbReference>
<dbReference type="Proteomes" id="UP000613193">
    <property type="component" value="Unassembled WGS sequence"/>
</dbReference>
<protein>
    <recommendedName>
        <fullName evidence="2 3">Single-stranded DNA-binding protein</fullName>
    </recommendedName>
</protein>
<keyword evidence="1 2" id="KW-0238">DNA-binding</keyword>
<dbReference type="AlphaFoldDB" id="A0A934PTZ2"/>
<dbReference type="InterPro" id="IPR011344">
    <property type="entry name" value="ssDNA-bd"/>
</dbReference>
<feature type="region of interest" description="Disordered" evidence="4">
    <location>
        <begin position="101"/>
        <end position="122"/>
    </location>
</feature>
<name>A0A934PTZ2_9SPHI</name>
<gene>
    <name evidence="5" type="ORF">I5M19_08610</name>
</gene>
<reference evidence="5" key="1">
    <citation type="submission" date="2020-12" db="EMBL/GenBank/DDBJ databases">
        <title>Bacterial novel species Mucilaginibacter sp. SD-g isolated from soil.</title>
        <authorList>
            <person name="Jung H.-Y."/>
        </authorList>
    </citation>
    <scope>NUCLEOTIDE SEQUENCE</scope>
    <source>
        <strain evidence="5">SD-g</strain>
    </source>
</reference>
<dbReference type="GO" id="GO:0003697">
    <property type="term" value="F:single-stranded DNA binding"/>
    <property type="evidence" value="ECO:0007669"/>
    <property type="project" value="InterPro"/>
</dbReference>
<dbReference type="NCBIfam" id="TIGR00621">
    <property type="entry name" value="ssb"/>
    <property type="match status" value="1"/>
</dbReference>
<evidence type="ECO:0000313" key="6">
    <source>
        <dbReference type="Proteomes" id="UP000613193"/>
    </source>
</evidence>
<dbReference type="Gene3D" id="2.40.50.140">
    <property type="entry name" value="Nucleic acid-binding proteins"/>
    <property type="match status" value="1"/>
</dbReference>
<evidence type="ECO:0000256" key="3">
    <source>
        <dbReference type="RuleBase" id="RU000524"/>
    </source>
</evidence>
<sequence length="122" mass="13747">MELTGRLVADATVTNVAEDKKVTNFRVAINRRYKSRGEQKEETTYVDCSYWRSDKLAPYLTKGLVVQLYGTISARPWVSRDGEPMASLNFRTSEITLLGASGRADEGEPYHDGATSTLRRQR</sequence>
<accession>A0A934PTZ2</accession>